<geneLocation type="plasmid" evidence="1 2">
    <name>pACMV1</name>
</geneLocation>
<evidence type="ECO:0000313" key="2">
    <source>
        <dbReference type="Proteomes" id="UP000007100"/>
    </source>
</evidence>
<proteinExistence type="predicted"/>
<keyword evidence="1" id="KW-0614">Plasmid</keyword>
<gene>
    <name evidence="1" type="ordered locus">ACMV_P1_00250</name>
</gene>
<sequence>MTAFVPPPNSRTVDLESRAVPHMTPSIERRDRWRAALPYLVERDTPLGRWARGLLDRAHKNVGVVALAAKLARIAWAVLAHGCDYGAQFEAAAAAA</sequence>
<dbReference type="Proteomes" id="UP000007100">
    <property type="component" value="Plasmid pACMV1"/>
</dbReference>
<dbReference type="KEGG" id="amv:ACMV_P1_00250"/>
<protein>
    <recommendedName>
        <fullName evidence="3">Transposase</fullName>
    </recommendedName>
</protein>
<reference evidence="1 2" key="1">
    <citation type="submission" date="2010-12" db="EMBL/GenBank/DDBJ databases">
        <title>Whole genome sequence of Acidiphilium multivorum AIU301.</title>
        <authorList>
            <person name="Narita-Yamada S."/>
            <person name="Nakamura S."/>
            <person name="Ito N."/>
            <person name="Takarada H."/>
            <person name="Katano Y."/>
            <person name="Nakazawa H."/>
            <person name="Hosoyama A."/>
            <person name="Yamada R."/>
            <person name="Fujita N."/>
        </authorList>
    </citation>
    <scope>NUCLEOTIDE SEQUENCE [LARGE SCALE GENOMIC DNA]</scope>
    <source>
        <strain evidence="2">DSM 11245 / JCM 8867 / AIU301</strain>
        <plasmid evidence="1 2">pACMV1</plasmid>
    </source>
</reference>
<evidence type="ECO:0008006" key="3">
    <source>
        <dbReference type="Google" id="ProtNLM"/>
    </source>
</evidence>
<name>F0J6V4_ACIMA</name>
<organism evidence="1 2">
    <name type="scientific">Acidiphilium multivorum (strain DSM 11245 / JCM 8867 / NBRC 100883 / AIU 301)</name>
    <dbReference type="NCBI Taxonomy" id="926570"/>
    <lineage>
        <taxon>Bacteria</taxon>
        <taxon>Pseudomonadati</taxon>
        <taxon>Pseudomonadota</taxon>
        <taxon>Alphaproteobacteria</taxon>
        <taxon>Acetobacterales</taxon>
        <taxon>Acidocellaceae</taxon>
        <taxon>Acidiphilium</taxon>
    </lineage>
</organism>
<dbReference type="AlphaFoldDB" id="F0J6V4"/>
<evidence type="ECO:0000313" key="1">
    <source>
        <dbReference type="EMBL" id="BAJ82821.1"/>
    </source>
</evidence>
<keyword evidence="2" id="KW-1185">Reference proteome</keyword>
<dbReference type="EMBL" id="AP012036">
    <property type="protein sequence ID" value="BAJ82821.1"/>
    <property type="molecule type" value="Genomic_DNA"/>
</dbReference>
<accession>F0J6V4</accession>
<dbReference type="HOGENOM" id="CLU_2353484_0_0_5"/>